<dbReference type="Pfam" id="PF14299">
    <property type="entry name" value="PP2"/>
    <property type="match status" value="1"/>
</dbReference>
<keyword evidence="2" id="KW-1185">Reference proteome</keyword>
<dbReference type="Proteomes" id="UP001417504">
    <property type="component" value="Unassembled WGS sequence"/>
</dbReference>
<dbReference type="GO" id="GO:0030246">
    <property type="term" value="F:carbohydrate binding"/>
    <property type="evidence" value="ECO:0007669"/>
    <property type="project" value="InterPro"/>
</dbReference>
<evidence type="ECO:0000313" key="1">
    <source>
        <dbReference type="EMBL" id="KAK9091045.1"/>
    </source>
</evidence>
<dbReference type="PANTHER" id="PTHR48478:SF1">
    <property type="entry name" value="LECTIN-LIKE"/>
    <property type="match status" value="1"/>
</dbReference>
<dbReference type="PANTHER" id="PTHR48478">
    <property type="entry name" value="LECTIN-LIKE"/>
    <property type="match status" value="1"/>
</dbReference>
<name>A0AAP0ED12_9MAGN</name>
<dbReference type="EMBL" id="JBBNAE010000010">
    <property type="protein sequence ID" value="KAK9091045.1"/>
    <property type="molecule type" value="Genomic_DNA"/>
</dbReference>
<organism evidence="1 2">
    <name type="scientific">Stephania japonica</name>
    <dbReference type="NCBI Taxonomy" id="461633"/>
    <lineage>
        <taxon>Eukaryota</taxon>
        <taxon>Viridiplantae</taxon>
        <taxon>Streptophyta</taxon>
        <taxon>Embryophyta</taxon>
        <taxon>Tracheophyta</taxon>
        <taxon>Spermatophyta</taxon>
        <taxon>Magnoliopsida</taxon>
        <taxon>Ranunculales</taxon>
        <taxon>Menispermaceae</taxon>
        <taxon>Menispermoideae</taxon>
        <taxon>Cissampelideae</taxon>
        <taxon>Stephania</taxon>
    </lineage>
</organism>
<proteinExistence type="predicted"/>
<reference evidence="1 2" key="1">
    <citation type="submission" date="2024-01" db="EMBL/GenBank/DDBJ databases">
        <title>Genome assemblies of Stephania.</title>
        <authorList>
            <person name="Yang L."/>
        </authorList>
    </citation>
    <scope>NUCLEOTIDE SEQUENCE [LARGE SCALE GENOMIC DNA]</scope>
    <source>
        <strain evidence="1">QJT</strain>
        <tissue evidence="1">Leaf</tissue>
    </source>
</reference>
<sequence>MATNQEAVSVWLSAMGLNGSDKRLWKWSFLPESPTSKTLIETAELGMVRLLELDGAIEISLLTEGKKYEVWFQVMLTNDASEWEQPVTLEMELPEKTMKRNKMSLKDLQRDVWKDVFVGDFIYSNYPPGYLKFYFLAGFDVEPIWKTGLIVKGALIKPKNN</sequence>
<dbReference type="InterPro" id="IPR025886">
    <property type="entry name" value="PP2-like"/>
</dbReference>
<evidence type="ECO:0000313" key="2">
    <source>
        <dbReference type="Proteomes" id="UP001417504"/>
    </source>
</evidence>
<comment type="caution">
    <text evidence="1">The sequence shown here is derived from an EMBL/GenBank/DDBJ whole genome shotgun (WGS) entry which is preliminary data.</text>
</comment>
<protein>
    <recommendedName>
        <fullName evidence="3">Phloem protein 2</fullName>
    </recommendedName>
</protein>
<dbReference type="AlphaFoldDB" id="A0AAP0ED12"/>
<gene>
    <name evidence="1" type="ORF">Sjap_024222</name>
</gene>
<dbReference type="InterPro" id="IPR052147">
    <property type="entry name" value="PP2-like/Lectin"/>
</dbReference>
<accession>A0AAP0ED12</accession>
<evidence type="ECO:0008006" key="3">
    <source>
        <dbReference type="Google" id="ProtNLM"/>
    </source>
</evidence>